<dbReference type="GO" id="GO:0140359">
    <property type="term" value="F:ABC-type transporter activity"/>
    <property type="evidence" value="ECO:0007669"/>
    <property type="project" value="InterPro"/>
</dbReference>
<evidence type="ECO:0000259" key="13">
    <source>
        <dbReference type="PROSITE" id="PS50893"/>
    </source>
</evidence>
<dbReference type="InterPro" id="IPR011527">
    <property type="entry name" value="ABC1_TM_dom"/>
</dbReference>
<dbReference type="Pfam" id="PF00664">
    <property type="entry name" value="ABC_membrane"/>
    <property type="match status" value="1"/>
</dbReference>
<evidence type="ECO:0000256" key="3">
    <source>
        <dbReference type="ARBA" id="ARBA00022448"/>
    </source>
</evidence>
<keyword evidence="3" id="KW-0813">Transport</keyword>
<gene>
    <name evidence="15" type="ORF">FRX31_004224</name>
</gene>
<dbReference type="InterPro" id="IPR003593">
    <property type="entry name" value="AAA+_ATPase"/>
</dbReference>
<dbReference type="Gene3D" id="1.20.1560.10">
    <property type="entry name" value="ABC transporter type 1, transmembrane domain"/>
    <property type="match status" value="1"/>
</dbReference>
<keyword evidence="16" id="KW-1185">Reference proteome</keyword>
<keyword evidence="9 12" id="KW-1133">Transmembrane helix</keyword>
<feature type="compositionally biased region" description="Basic and acidic residues" evidence="11">
    <location>
        <begin position="80"/>
        <end position="96"/>
    </location>
</feature>
<dbReference type="CDD" id="cd03244">
    <property type="entry name" value="ABCC_MRP_domain2"/>
    <property type="match status" value="1"/>
</dbReference>
<evidence type="ECO:0000256" key="8">
    <source>
        <dbReference type="ARBA" id="ARBA00022967"/>
    </source>
</evidence>
<dbReference type="PANTHER" id="PTHR24223:SF181">
    <property type="entry name" value="ABC TRANSPORTER C FAMILY MEMBER 3"/>
    <property type="match status" value="1"/>
</dbReference>
<feature type="domain" description="ABC transporter" evidence="13">
    <location>
        <begin position="468"/>
        <end position="700"/>
    </location>
</feature>
<dbReference type="Proteomes" id="UP000554482">
    <property type="component" value="Unassembled WGS sequence"/>
</dbReference>
<feature type="transmembrane region" description="Helical" evidence="12">
    <location>
        <begin position="279"/>
        <end position="297"/>
    </location>
</feature>
<dbReference type="OrthoDB" id="6500128at2759"/>
<dbReference type="InterPro" id="IPR027417">
    <property type="entry name" value="P-loop_NTPase"/>
</dbReference>
<feature type="domain" description="ABC transmembrane type-1" evidence="14">
    <location>
        <begin position="140"/>
        <end position="429"/>
    </location>
</feature>
<dbReference type="Gene3D" id="3.40.50.300">
    <property type="entry name" value="P-loop containing nucleotide triphosphate hydrolases"/>
    <property type="match status" value="2"/>
</dbReference>
<protein>
    <submittedName>
        <fullName evidence="15">Abc transporter c family member</fullName>
    </submittedName>
</protein>
<evidence type="ECO:0000256" key="2">
    <source>
        <dbReference type="ARBA" id="ARBA00009726"/>
    </source>
</evidence>
<evidence type="ECO:0000256" key="9">
    <source>
        <dbReference type="ARBA" id="ARBA00022989"/>
    </source>
</evidence>
<dbReference type="CDD" id="cd18580">
    <property type="entry name" value="ABC_6TM_ABCC_D2"/>
    <property type="match status" value="1"/>
</dbReference>
<feature type="transmembrane region" description="Helical" evidence="12">
    <location>
        <begin position="394"/>
        <end position="413"/>
    </location>
</feature>
<evidence type="ECO:0000256" key="1">
    <source>
        <dbReference type="ARBA" id="ARBA00004141"/>
    </source>
</evidence>
<keyword evidence="8" id="KW-1278">Translocase</keyword>
<evidence type="ECO:0000256" key="6">
    <source>
        <dbReference type="ARBA" id="ARBA00022741"/>
    </source>
</evidence>
<dbReference type="InterPro" id="IPR050173">
    <property type="entry name" value="ABC_transporter_C-like"/>
</dbReference>
<dbReference type="SUPFAM" id="SSF52540">
    <property type="entry name" value="P-loop containing nucleoside triphosphate hydrolases"/>
    <property type="match status" value="2"/>
</dbReference>
<evidence type="ECO:0000256" key="7">
    <source>
        <dbReference type="ARBA" id="ARBA00022840"/>
    </source>
</evidence>
<proteinExistence type="inferred from homology"/>
<dbReference type="Pfam" id="PF00005">
    <property type="entry name" value="ABC_tran"/>
    <property type="match status" value="1"/>
</dbReference>
<keyword evidence="10 12" id="KW-0472">Membrane</keyword>
<keyword evidence="4 12" id="KW-0812">Transmembrane</keyword>
<evidence type="ECO:0000256" key="5">
    <source>
        <dbReference type="ARBA" id="ARBA00022737"/>
    </source>
</evidence>
<feature type="region of interest" description="Disordered" evidence="11">
    <location>
        <begin position="75"/>
        <end position="113"/>
    </location>
</feature>
<dbReference type="PROSITE" id="PS50893">
    <property type="entry name" value="ABC_TRANSPORTER_2"/>
    <property type="match status" value="1"/>
</dbReference>
<dbReference type="GO" id="GO:0016020">
    <property type="term" value="C:membrane"/>
    <property type="evidence" value="ECO:0007669"/>
    <property type="project" value="UniProtKB-SubCell"/>
</dbReference>
<keyword evidence="5" id="KW-0677">Repeat</keyword>
<reference evidence="15 16" key="1">
    <citation type="submission" date="2020-06" db="EMBL/GenBank/DDBJ databases">
        <title>Transcriptomic and genomic resources for Thalictrum thalictroides and T. hernandezii: Facilitating candidate gene discovery in an emerging model plant lineage.</title>
        <authorList>
            <person name="Arias T."/>
            <person name="Riano-Pachon D.M."/>
            <person name="Di Stilio V.S."/>
        </authorList>
    </citation>
    <scope>NUCLEOTIDE SEQUENCE [LARGE SCALE GENOMIC DNA]</scope>
    <source>
        <strain evidence="16">cv. WT478/WT964</strain>
        <tissue evidence="15">Leaves</tissue>
    </source>
</reference>
<dbReference type="SUPFAM" id="SSF90123">
    <property type="entry name" value="ABC transporter transmembrane region"/>
    <property type="match status" value="1"/>
</dbReference>
<evidence type="ECO:0000313" key="15">
    <source>
        <dbReference type="EMBL" id="KAF5206189.1"/>
    </source>
</evidence>
<dbReference type="FunFam" id="1.20.1560.10:FF:000002">
    <property type="entry name" value="ABC transporter C family member 5"/>
    <property type="match status" value="1"/>
</dbReference>
<feature type="transmembrane region" description="Helical" evidence="12">
    <location>
        <begin position="248"/>
        <end position="272"/>
    </location>
</feature>
<feature type="transmembrane region" description="Helical" evidence="12">
    <location>
        <begin position="179"/>
        <end position="205"/>
    </location>
</feature>
<evidence type="ECO:0000313" key="16">
    <source>
        <dbReference type="Proteomes" id="UP000554482"/>
    </source>
</evidence>
<evidence type="ECO:0000256" key="4">
    <source>
        <dbReference type="ARBA" id="ARBA00022692"/>
    </source>
</evidence>
<dbReference type="AlphaFoldDB" id="A0A7J6X977"/>
<dbReference type="PANTHER" id="PTHR24223">
    <property type="entry name" value="ATP-BINDING CASSETTE SUB-FAMILY C"/>
    <property type="match status" value="1"/>
</dbReference>
<dbReference type="PROSITE" id="PS50929">
    <property type="entry name" value="ABC_TM1F"/>
    <property type="match status" value="1"/>
</dbReference>
<feature type="transmembrane region" description="Helical" evidence="12">
    <location>
        <begin position="362"/>
        <end position="382"/>
    </location>
</feature>
<name>A0A7J6X977_THATH</name>
<dbReference type="GO" id="GO:0016887">
    <property type="term" value="F:ATP hydrolysis activity"/>
    <property type="evidence" value="ECO:0007669"/>
    <property type="project" value="InterPro"/>
</dbReference>
<accession>A0A7J6X977</accession>
<feature type="non-terminal residue" evidence="15">
    <location>
        <position position="1"/>
    </location>
</feature>
<comment type="caution">
    <text evidence="15">The sequence shown here is derived from an EMBL/GenBank/DDBJ whole genome shotgun (WGS) entry which is preliminary data.</text>
</comment>
<evidence type="ECO:0000256" key="10">
    <source>
        <dbReference type="ARBA" id="ARBA00023136"/>
    </source>
</evidence>
<evidence type="ECO:0000259" key="14">
    <source>
        <dbReference type="PROSITE" id="PS50929"/>
    </source>
</evidence>
<keyword evidence="6" id="KW-0547">Nucleotide-binding</keyword>
<evidence type="ECO:0000256" key="12">
    <source>
        <dbReference type="SAM" id="Phobius"/>
    </source>
</evidence>
<feature type="transmembrane region" description="Helical" evidence="12">
    <location>
        <begin position="125"/>
        <end position="147"/>
    </location>
</feature>
<dbReference type="EMBL" id="JABWDY010003062">
    <property type="protein sequence ID" value="KAF5206189.1"/>
    <property type="molecule type" value="Genomic_DNA"/>
</dbReference>
<dbReference type="FunFam" id="3.40.50.300:FF:000169">
    <property type="entry name" value="ABC transporter C family member 3"/>
    <property type="match status" value="1"/>
</dbReference>
<dbReference type="InterPro" id="IPR036640">
    <property type="entry name" value="ABC1_TM_sf"/>
</dbReference>
<organism evidence="15 16">
    <name type="scientific">Thalictrum thalictroides</name>
    <name type="common">Rue-anemone</name>
    <name type="synonym">Anemone thalictroides</name>
    <dbReference type="NCBI Taxonomy" id="46969"/>
    <lineage>
        <taxon>Eukaryota</taxon>
        <taxon>Viridiplantae</taxon>
        <taxon>Streptophyta</taxon>
        <taxon>Embryophyta</taxon>
        <taxon>Tracheophyta</taxon>
        <taxon>Spermatophyta</taxon>
        <taxon>Magnoliopsida</taxon>
        <taxon>Ranunculales</taxon>
        <taxon>Ranunculaceae</taxon>
        <taxon>Thalictroideae</taxon>
        <taxon>Thalictrum</taxon>
    </lineage>
</organism>
<dbReference type="GO" id="GO:0005524">
    <property type="term" value="F:ATP binding"/>
    <property type="evidence" value="ECO:0007669"/>
    <property type="project" value="UniProtKB-KW"/>
</dbReference>
<evidence type="ECO:0000256" key="11">
    <source>
        <dbReference type="SAM" id="MobiDB-lite"/>
    </source>
</evidence>
<comment type="similarity">
    <text evidence="2">Belongs to the ABC transporter superfamily. ABCC family. Conjugate transporter (TC 3.A.1.208) subfamily.</text>
</comment>
<comment type="subcellular location">
    <subcellularLocation>
        <location evidence="1">Membrane</location>
        <topology evidence="1">Multi-pass membrane protein</topology>
    </subcellularLocation>
</comment>
<keyword evidence="7" id="KW-0067">ATP-binding</keyword>
<dbReference type="InterPro" id="IPR044726">
    <property type="entry name" value="ABCC_6TM_D2"/>
</dbReference>
<sequence>ECLLGFLDKKTVIYTTNQVEFLPSADLILVLKEGMITQSGTYKEILTSGTDFMELVGAHKKALLCHMNLAPETGAQSSDIVRKSDDKTDAEGDKKHNSSSSMDEDQAQLVQEEDREKGRVGFKVYWEYITAAYKGAFVPVIVIVQVLSQLLQIGSDYLMASYTTVSKDVKSPVEASTLIYIYTALNFGSCIFVFVRAIAVGIAGYKTATILFKKMHLCIFRAPMSFLDATPSGRILNRASQDQEEVDINISAELGGFLASIIRLFGVILVMARGAWEVCVIYFLVAVVCILYQQYVIATVRELQRLTGVSNAPLKQHFIESISGLTTIKCFDQDSRFKDTNMKLIDSSSRPKFYSVGANEWIGFRLDMLSSFTFALTLVFLISMPQGLIDPGKIYDVVFAAIAGLVVTYGLSLNVMQAHVIWLLGIIESDIISVERILQYTRIPREAPLVVSAHTPASNWPSRGEVTIRNLQIRYAPHLPLILKGVTCTFPGGMKVGIVGRTGSGKSTLVQTLFRIVEAAAGQILIDGVDISMIGLHELRSKLSIIPQDPTMFEGNVRSNLDPLEEYTDEQIWKALGKCQLGDEVRKKEKKLDSPVSENGENWSMGQRQLVCLGRVLLKNTKILILDEATSSVDTATDNLMQKTLRQYFSKSTVITIAHRTTSVLNSDAVLVLDNGHVMEYDSPNKLLHNKSSLFAKLVAEQVQASSA</sequence>
<dbReference type="SMART" id="SM00382">
    <property type="entry name" value="AAA"/>
    <property type="match status" value="1"/>
</dbReference>
<dbReference type="InterPro" id="IPR003439">
    <property type="entry name" value="ABC_transporter-like_ATP-bd"/>
</dbReference>